<dbReference type="Proteomes" id="UP000645257">
    <property type="component" value="Unassembled WGS sequence"/>
</dbReference>
<keyword evidence="1" id="KW-0732">Signal</keyword>
<dbReference type="SMART" id="SM00867">
    <property type="entry name" value="YceI"/>
    <property type="match status" value="1"/>
</dbReference>
<proteinExistence type="predicted"/>
<sequence>MKRLIPALFLLAGAPLSAAQPDPAQSRIGFTLKQLNVPLDGSFRKFGGTVAFDPKAPQAGKADLTIDTTSIALPTRDAETEARKKDWFNVAQYPTARFVSTTIKPLGGNRFQVSGKLTLKGVTRDLSAPFTIRQDGKLTHVEGSLPVKRTQFKIGEGEWADTGTVADEVVIKFHIAFAGT</sequence>
<comment type="caution">
    <text evidence="3">The sequence shown here is derived from an EMBL/GenBank/DDBJ whole genome shotgun (WGS) entry which is preliminary data.</text>
</comment>
<accession>A0A918UBW5</accession>
<reference evidence="3" key="1">
    <citation type="journal article" date="2014" name="Int. J. Syst. Evol. Microbiol.">
        <title>Complete genome sequence of Corynebacterium casei LMG S-19264T (=DSM 44701T), isolated from a smear-ripened cheese.</title>
        <authorList>
            <consortium name="US DOE Joint Genome Institute (JGI-PGF)"/>
            <person name="Walter F."/>
            <person name="Albersmeier A."/>
            <person name="Kalinowski J."/>
            <person name="Ruckert C."/>
        </authorList>
    </citation>
    <scope>NUCLEOTIDE SEQUENCE</scope>
    <source>
        <strain evidence="3">KCTC 32182</strain>
    </source>
</reference>
<evidence type="ECO:0000313" key="4">
    <source>
        <dbReference type="Proteomes" id="UP000645257"/>
    </source>
</evidence>
<dbReference type="EMBL" id="BMYX01000025">
    <property type="protein sequence ID" value="GGY27866.1"/>
    <property type="molecule type" value="Genomic_DNA"/>
</dbReference>
<evidence type="ECO:0000313" key="3">
    <source>
        <dbReference type="EMBL" id="GGY27866.1"/>
    </source>
</evidence>
<protein>
    <submittedName>
        <fullName evidence="3">Polyisoprenoid-binding protein</fullName>
    </submittedName>
</protein>
<dbReference type="Pfam" id="PF04264">
    <property type="entry name" value="YceI"/>
    <property type="match status" value="1"/>
</dbReference>
<organism evidence="3 4">
    <name type="scientific">Paludibacterium paludis</name>
    <dbReference type="NCBI Taxonomy" id="1225769"/>
    <lineage>
        <taxon>Bacteria</taxon>
        <taxon>Pseudomonadati</taxon>
        <taxon>Pseudomonadota</taxon>
        <taxon>Betaproteobacteria</taxon>
        <taxon>Neisseriales</taxon>
        <taxon>Chromobacteriaceae</taxon>
        <taxon>Paludibacterium</taxon>
    </lineage>
</organism>
<feature type="chain" id="PRO_5036733741" evidence="1">
    <location>
        <begin position="19"/>
        <end position="180"/>
    </location>
</feature>
<reference evidence="3" key="2">
    <citation type="submission" date="2020-09" db="EMBL/GenBank/DDBJ databases">
        <authorList>
            <person name="Sun Q."/>
            <person name="Kim S."/>
        </authorList>
    </citation>
    <scope>NUCLEOTIDE SEQUENCE</scope>
    <source>
        <strain evidence="3">KCTC 32182</strain>
    </source>
</reference>
<dbReference type="PANTHER" id="PTHR34406:SF1">
    <property type="entry name" value="PROTEIN YCEI"/>
    <property type="match status" value="1"/>
</dbReference>
<dbReference type="RefSeq" id="WP_189536571.1">
    <property type="nucleotide sequence ID" value="NZ_BMYX01000025.1"/>
</dbReference>
<keyword evidence="4" id="KW-1185">Reference proteome</keyword>
<evidence type="ECO:0000259" key="2">
    <source>
        <dbReference type="SMART" id="SM00867"/>
    </source>
</evidence>
<dbReference type="SUPFAM" id="SSF101874">
    <property type="entry name" value="YceI-like"/>
    <property type="match status" value="1"/>
</dbReference>
<dbReference type="InterPro" id="IPR007372">
    <property type="entry name" value="Lipid/polyisoprenoid-bd_YceI"/>
</dbReference>
<dbReference type="Gene3D" id="2.40.128.110">
    <property type="entry name" value="Lipid/polyisoprenoid-binding, YceI-like"/>
    <property type="match status" value="1"/>
</dbReference>
<dbReference type="AlphaFoldDB" id="A0A918UBW5"/>
<dbReference type="InterPro" id="IPR036761">
    <property type="entry name" value="TTHA0802/YceI-like_sf"/>
</dbReference>
<name>A0A918UBW5_9NEIS</name>
<gene>
    <name evidence="3" type="ORF">GCM10011289_34020</name>
</gene>
<evidence type="ECO:0000256" key="1">
    <source>
        <dbReference type="SAM" id="SignalP"/>
    </source>
</evidence>
<dbReference type="PANTHER" id="PTHR34406">
    <property type="entry name" value="PROTEIN YCEI"/>
    <property type="match status" value="1"/>
</dbReference>
<feature type="domain" description="Lipid/polyisoprenoid-binding YceI-like" evidence="2">
    <location>
        <begin position="18"/>
        <end position="178"/>
    </location>
</feature>
<feature type="signal peptide" evidence="1">
    <location>
        <begin position="1"/>
        <end position="18"/>
    </location>
</feature>